<evidence type="ECO:0000313" key="1">
    <source>
        <dbReference type="EMBL" id="KER02113.1"/>
    </source>
</evidence>
<dbReference type="AlphaFoldDB" id="A0A081RTW0"/>
<organism evidence="1 2">
    <name type="scientific">Photorhabdus temperata subsp. temperata Meg1</name>
    <dbReference type="NCBI Taxonomy" id="1393735"/>
    <lineage>
        <taxon>Bacteria</taxon>
        <taxon>Pseudomonadati</taxon>
        <taxon>Pseudomonadota</taxon>
        <taxon>Gammaproteobacteria</taxon>
        <taxon>Enterobacterales</taxon>
        <taxon>Morganellaceae</taxon>
        <taxon>Photorhabdus</taxon>
    </lineage>
</organism>
<comment type="caution">
    <text evidence="1">The sequence shown here is derived from an EMBL/GenBank/DDBJ whole genome shotgun (WGS) entry which is preliminary data.</text>
</comment>
<gene>
    <name evidence="1" type="ORF">MEG1DRAFT_03236</name>
</gene>
<accession>A0A081RTW0</accession>
<proteinExistence type="predicted"/>
<name>A0A081RTW0_PHOTE</name>
<protein>
    <submittedName>
        <fullName evidence="1">Uncharacterized protein</fullName>
    </submittedName>
</protein>
<evidence type="ECO:0000313" key="2">
    <source>
        <dbReference type="Proteomes" id="UP000028002"/>
    </source>
</evidence>
<sequence>MKGMGRFLGYVLFFVIWLNCANVSHNELNMIRGRKVYIFCRYRQGLYKDIGSL</sequence>
<dbReference type="Proteomes" id="UP000028002">
    <property type="component" value="Unassembled WGS sequence"/>
</dbReference>
<dbReference type="EMBL" id="JGVH01000058">
    <property type="protein sequence ID" value="KER02113.1"/>
    <property type="molecule type" value="Genomic_DNA"/>
</dbReference>
<reference evidence="1 2" key="1">
    <citation type="submission" date="2014-03" db="EMBL/GenBank/DDBJ databases">
        <title>Draft Genome of Photorhabdus temperata Meg1.</title>
        <authorList>
            <person name="Hurst S.G.IV."/>
            <person name="Morris K."/>
            <person name="Thomas K."/>
            <person name="Tisa L.S."/>
        </authorList>
    </citation>
    <scope>NUCLEOTIDE SEQUENCE [LARGE SCALE GENOMIC DNA]</scope>
    <source>
        <strain evidence="1 2">Meg1</strain>
    </source>
</reference>